<organism evidence="5 6">
    <name type="scientific">Peptostreptococcus equinus</name>
    <dbReference type="NCBI Taxonomy" id="3003601"/>
    <lineage>
        <taxon>Bacteria</taxon>
        <taxon>Bacillati</taxon>
        <taxon>Bacillota</taxon>
        <taxon>Clostridia</taxon>
        <taxon>Peptostreptococcales</taxon>
        <taxon>Peptostreptococcaceae</taxon>
        <taxon>Peptostreptococcus</taxon>
    </lineage>
</organism>
<evidence type="ECO:0000259" key="4">
    <source>
        <dbReference type="SMART" id="SM00893"/>
    </source>
</evidence>
<dbReference type="NCBIfam" id="NF040731">
    <property type="entry name" value="flavo_sub_EftB"/>
    <property type="match status" value="1"/>
</dbReference>
<dbReference type="RefSeq" id="WP_269311370.1">
    <property type="nucleotide sequence ID" value="NZ_CP114052.1"/>
</dbReference>
<feature type="domain" description="Electron transfer flavoprotein alpha/beta-subunit N-terminal" evidence="4">
    <location>
        <begin position="22"/>
        <end position="213"/>
    </location>
</feature>
<evidence type="ECO:0000256" key="3">
    <source>
        <dbReference type="ARBA" id="ARBA00049933"/>
    </source>
</evidence>
<dbReference type="InterPro" id="IPR033948">
    <property type="entry name" value="ETF_beta_N"/>
</dbReference>
<dbReference type="PROSITE" id="PS01065">
    <property type="entry name" value="ETF_BETA"/>
    <property type="match status" value="1"/>
</dbReference>
<dbReference type="PANTHER" id="PTHR21294">
    <property type="entry name" value="ELECTRON TRANSFER FLAVOPROTEIN BETA-SUBUNIT"/>
    <property type="match status" value="1"/>
</dbReference>
<dbReference type="PANTHER" id="PTHR21294:SF17">
    <property type="entry name" value="PROTEIN FIXA"/>
    <property type="match status" value="1"/>
</dbReference>
<evidence type="ECO:0000313" key="5">
    <source>
        <dbReference type="EMBL" id="WAW14673.1"/>
    </source>
</evidence>
<dbReference type="CDD" id="cd01714">
    <property type="entry name" value="ETF_beta"/>
    <property type="match status" value="1"/>
</dbReference>
<dbReference type="InterPro" id="IPR000049">
    <property type="entry name" value="ET-Flavoprotein_bsu_CS"/>
</dbReference>
<sequence length="261" mass="28441">MKVIVCAKQVPDTTEVKIDKKTNTLIREGVPSILNPDDANALEAALALKDKNEDVHVTVISMGPPQADVMLRECLAMGADEAILLSDRAFGGSDTWATSNAIAAGIRAIGDYDIIFAGRQAIDGDTAQVGPQISEKLDIPQVTYVEDIKVDGNKLTVKRQLEDGYEMIELQMPALLTAVKELNEPRHMYIDKIFDAYKKDIKVLSINDVDIEPTQVGLKASPTRVFKSFTPEVKGQGVILEGTEKEVAASIVKELKAVHII</sequence>
<dbReference type="InterPro" id="IPR014730">
    <property type="entry name" value="ETF_a/b_N"/>
</dbReference>
<evidence type="ECO:0000256" key="1">
    <source>
        <dbReference type="ARBA" id="ARBA00007557"/>
    </source>
</evidence>
<protein>
    <recommendedName>
        <fullName evidence="2">Electron transfer flavoprotein small subunit</fullName>
    </recommendedName>
</protein>
<dbReference type="InterPro" id="IPR014729">
    <property type="entry name" value="Rossmann-like_a/b/a_fold"/>
</dbReference>
<dbReference type="Gene3D" id="3.40.50.620">
    <property type="entry name" value="HUPs"/>
    <property type="match status" value="1"/>
</dbReference>
<comment type="similarity">
    <text evidence="1">Belongs to the ETF beta-subunit/FixA family.</text>
</comment>
<dbReference type="EMBL" id="CP114052">
    <property type="protein sequence ID" value="WAW14673.1"/>
    <property type="molecule type" value="Genomic_DNA"/>
</dbReference>
<accession>A0ABY7JRJ3</accession>
<dbReference type="PIRSF" id="PIRSF000090">
    <property type="entry name" value="Beta-ETF"/>
    <property type="match status" value="1"/>
</dbReference>
<comment type="cofactor">
    <cofactor evidence="3">
        <name>AMP</name>
        <dbReference type="ChEBI" id="CHEBI:456215"/>
    </cofactor>
</comment>
<dbReference type="SMART" id="SM00893">
    <property type="entry name" value="ETF"/>
    <property type="match status" value="1"/>
</dbReference>
<dbReference type="Pfam" id="PF01012">
    <property type="entry name" value="ETF"/>
    <property type="match status" value="1"/>
</dbReference>
<evidence type="ECO:0000313" key="6">
    <source>
        <dbReference type="Proteomes" id="UP001164187"/>
    </source>
</evidence>
<keyword evidence="6" id="KW-1185">Reference proteome</keyword>
<evidence type="ECO:0000256" key="2">
    <source>
        <dbReference type="ARBA" id="ARBA00042002"/>
    </source>
</evidence>
<gene>
    <name evidence="5" type="primary">etfB</name>
    <name evidence="5" type="ORF">O0R46_08730</name>
</gene>
<dbReference type="Proteomes" id="UP001164187">
    <property type="component" value="Chromosome"/>
</dbReference>
<reference evidence="5" key="1">
    <citation type="submission" date="2022-12" db="EMBL/GenBank/DDBJ databases">
        <title>Peptostreptococcus.</title>
        <authorList>
            <person name="Lee S.H."/>
        </authorList>
    </citation>
    <scope>NUCLEOTIDE SEQUENCE</scope>
    <source>
        <strain evidence="5">CBA3647</strain>
    </source>
</reference>
<proteinExistence type="inferred from homology"/>
<name>A0ABY7JRJ3_9FIRM</name>
<dbReference type="InterPro" id="IPR012255">
    <property type="entry name" value="ETF_b"/>
</dbReference>
<dbReference type="SUPFAM" id="SSF52402">
    <property type="entry name" value="Adenine nucleotide alpha hydrolases-like"/>
    <property type="match status" value="1"/>
</dbReference>